<dbReference type="EMBL" id="BAAFSV010000003">
    <property type="protein sequence ID" value="GAB1316441.1"/>
    <property type="molecule type" value="Genomic_DNA"/>
</dbReference>
<comment type="caution">
    <text evidence="2">The sequence shown here is derived from an EMBL/GenBank/DDBJ whole genome shotgun (WGS) entry which is preliminary data.</text>
</comment>
<sequence>MPRLNILRFLVLSIELVVVATALGIFVHGYTNSLRTALWTTGGERGWNSNPRLRIYFYANHREPPEVPYLWTERLGASLLGVSIVSVTVWAVRLALFCSSISLPFLSPLYDILLSGLWMFCVNAQSSSDLTDPLHPSPHPWYLERSCVELLGCDGSICRYGKASLATAVVCM</sequence>
<feature type="transmembrane region" description="Helical" evidence="1">
    <location>
        <begin position="75"/>
        <end position="96"/>
    </location>
</feature>
<accession>A0ABQ0GF92</accession>
<protein>
    <submittedName>
        <fullName evidence="2">Uncharacterized protein</fullName>
    </submittedName>
</protein>
<gene>
    <name evidence="2" type="ORF">MFIFM68171_06651</name>
</gene>
<reference evidence="2 3" key="1">
    <citation type="submission" date="2024-09" db="EMBL/GenBank/DDBJ databases">
        <title>Itraconazole resistance in Madurella fahalii resulting from another homologue of gene encoding cytochrome P450 14-alpha sterol demethylase (CYP51).</title>
        <authorList>
            <person name="Yoshioka I."/>
            <person name="Fahal A.H."/>
            <person name="Kaneko S."/>
            <person name="Yaguchi T."/>
        </authorList>
    </citation>
    <scope>NUCLEOTIDE SEQUENCE [LARGE SCALE GENOMIC DNA]</scope>
    <source>
        <strain evidence="2 3">IFM 68171</strain>
    </source>
</reference>
<dbReference type="Proteomes" id="UP001628179">
    <property type="component" value="Unassembled WGS sequence"/>
</dbReference>
<evidence type="ECO:0000313" key="3">
    <source>
        <dbReference type="Proteomes" id="UP001628179"/>
    </source>
</evidence>
<keyword evidence="1" id="KW-0812">Transmembrane</keyword>
<keyword evidence="3" id="KW-1185">Reference proteome</keyword>
<evidence type="ECO:0000313" key="2">
    <source>
        <dbReference type="EMBL" id="GAB1316441.1"/>
    </source>
</evidence>
<keyword evidence="1" id="KW-0472">Membrane</keyword>
<feature type="transmembrane region" description="Helical" evidence="1">
    <location>
        <begin position="7"/>
        <end position="30"/>
    </location>
</feature>
<dbReference type="RefSeq" id="XP_070918172.1">
    <property type="nucleotide sequence ID" value="XM_071062071.1"/>
</dbReference>
<keyword evidence="1" id="KW-1133">Transmembrane helix</keyword>
<name>A0ABQ0GF92_9PEZI</name>
<dbReference type="GeneID" id="98177394"/>
<organism evidence="2 3">
    <name type="scientific">Madurella fahalii</name>
    <dbReference type="NCBI Taxonomy" id="1157608"/>
    <lineage>
        <taxon>Eukaryota</taxon>
        <taxon>Fungi</taxon>
        <taxon>Dikarya</taxon>
        <taxon>Ascomycota</taxon>
        <taxon>Pezizomycotina</taxon>
        <taxon>Sordariomycetes</taxon>
        <taxon>Sordariomycetidae</taxon>
        <taxon>Sordariales</taxon>
        <taxon>Sordariales incertae sedis</taxon>
        <taxon>Madurella</taxon>
    </lineage>
</organism>
<proteinExistence type="predicted"/>
<evidence type="ECO:0000256" key="1">
    <source>
        <dbReference type="SAM" id="Phobius"/>
    </source>
</evidence>